<dbReference type="Pfam" id="PF01408">
    <property type="entry name" value="GFO_IDH_MocA"/>
    <property type="match status" value="1"/>
</dbReference>
<dbReference type="InterPro" id="IPR055170">
    <property type="entry name" value="GFO_IDH_MocA-like_dom"/>
</dbReference>
<evidence type="ECO:0000313" key="5">
    <source>
        <dbReference type="EMBL" id="MFC0524306.1"/>
    </source>
</evidence>
<gene>
    <name evidence="5" type="ORF">ACFFGV_12085</name>
</gene>
<name>A0ABV6LPG5_9BACI</name>
<dbReference type="RefSeq" id="WP_377348148.1">
    <property type="nucleotide sequence ID" value="NZ_JBHLTP010000010.1"/>
</dbReference>
<evidence type="ECO:0000313" key="6">
    <source>
        <dbReference type="Proteomes" id="UP001589836"/>
    </source>
</evidence>
<protein>
    <submittedName>
        <fullName evidence="5">Gfo/Idh/MocA family protein</fullName>
    </submittedName>
</protein>
<accession>A0ABV6LPG5</accession>
<dbReference type="InterPro" id="IPR050984">
    <property type="entry name" value="Gfo/Idh/MocA_domain"/>
</dbReference>
<dbReference type="PANTHER" id="PTHR22604:SF105">
    <property type="entry name" value="TRANS-1,2-DIHYDROBENZENE-1,2-DIOL DEHYDROGENASE"/>
    <property type="match status" value="1"/>
</dbReference>
<evidence type="ECO:0000259" key="3">
    <source>
        <dbReference type="Pfam" id="PF01408"/>
    </source>
</evidence>
<feature type="domain" description="Gfo/Idh/MocA-like oxidoreductase N-terminal" evidence="3">
    <location>
        <begin position="1"/>
        <end position="115"/>
    </location>
</feature>
<evidence type="ECO:0000256" key="2">
    <source>
        <dbReference type="ARBA" id="ARBA00023002"/>
    </source>
</evidence>
<dbReference type="Gene3D" id="3.40.50.720">
    <property type="entry name" value="NAD(P)-binding Rossmann-like Domain"/>
    <property type="match status" value="1"/>
</dbReference>
<keyword evidence="6" id="KW-1185">Reference proteome</keyword>
<comment type="caution">
    <text evidence="5">The sequence shown here is derived from an EMBL/GenBank/DDBJ whole genome shotgun (WGS) entry which is preliminary data.</text>
</comment>
<proteinExistence type="inferred from homology"/>
<organism evidence="5 6">
    <name type="scientific">Pontibacillus salicampi</name>
    <dbReference type="NCBI Taxonomy" id="1449801"/>
    <lineage>
        <taxon>Bacteria</taxon>
        <taxon>Bacillati</taxon>
        <taxon>Bacillota</taxon>
        <taxon>Bacilli</taxon>
        <taxon>Bacillales</taxon>
        <taxon>Bacillaceae</taxon>
        <taxon>Pontibacillus</taxon>
    </lineage>
</organism>
<dbReference type="PANTHER" id="PTHR22604">
    <property type="entry name" value="OXIDOREDUCTASES"/>
    <property type="match status" value="1"/>
</dbReference>
<dbReference type="InterPro" id="IPR000683">
    <property type="entry name" value="Gfo/Idh/MocA-like_OxRdtase_N"/>
</dbReference>
<reference evidence="5 6" key="1">
    <citation type="submission" date="2024-09" db="EMBL/GenBank/DDBJ databases">
        <authorList>
            <person name="Sun Q."/>
            <person name="Mori K."/>
        </authorList>
    </citation>
    <scope>NUCLEOTIDE SEQUENCE [LARGE SCALE GENOMIC DNA]</scope>
    <source>
        <strain evidence="5 6">NCAIM B.02529</strain>
    </source>
</reference>
<dbReference type="Gene3D" id="3.30.360.10">
    <property type="entry name" value="Dihydrodipicolinate Reductase, domain 2"/>
    <property type="match status" value="1"/>
</dbReference>
<dbReference type="Pfam" id="PF22725">
    <property type="entry name" value="GFO_IDH_MocA_C3"/>
    <property type="match status" value="1"/>
</dbReference>
<evidence type="ECO:0000259" key="4">
    <source>
        <dbReference type="Pfam" id="PF22725"/>
    </source>
</evidence>
<dbReference type="SUPFAM" id="SSF55347">
    <property type="entry name" value="Glyceraldehyde-3-phosphate dehydrogenase-like, C-terminal domain"/>
    <property type="match status" value="1"/>
</dbReference>
<keyword evidence="2" id="KW-0560">Oxidoreductase</keyword>
<comment type="similarity">
    <text evidence="1">Belongs to the Gfo/Idh/MocA family.</text>
</comment>
<dbReference type="InterPro" id="IPR036291">
    <property type="entry name" value="NAD(P)-bd_dom_sf"/>
</dbReference>
<dbReference type="Proteomes" id="UP001589836">
    <property type="component" value="Unassembled WGS sequence"/>
</dbReference>
<dbReference type="EMBL" id="JBHLTP010000010">
    <property type="protein sequence ID" value="MFC0524306.1"/>
    <property type="molecule type" value="Genomic_DNA"/>
</dbReference>
<evidence type="ECO:0000256" key="1">
    <source>
        <dbReference type="ARBA" id="ARBA00010928"/>
    </source>
</evidence>
<feature type="domain" description="GFO/IDH/MocA-like oxidoreductase" evidence="4">
    <location>
        <begin position="128"/>
        <end position="244"/>
    </location>
</feature>
<dbReference type="SUPFAM" id="SSF51735">
    <property type="entry name" value="NAD(P)-binding Rossmann-fold domains"/>
    <property type="match status" value="1"/>
</dbReference>
<sequence>MKWGILGAANIARKAVIPAIQRAGADVVAIASRSGSAEEMAEEFGIPKSYGSYEELLNDQEIEAVYIPVPNHLHKQWTITAAEAGKHILCEKPAALTHDDTKQMLESCKENNVYFLEAFMYQFHPQHERVKELIIAGEIGQVQFMKASFSFLFDKSTNNIRLEADKGGGALWDVGCYGIHSSMKILQSTPKTAQGLLHMDQKHQVDTTTFVQLEMENGTMAQIDCSFDAPMRQAYEVIGTNGTIKVPRAYRPDKDDHEGLIQLENQNGAYEEKVYGDQYKLQIETLEHAIANNESLEKYHELTLENSRILEELYRT</sequence>